<evidence type="ECO:0000256" key="3">
    <source>
        <dbReference type="ARBA" id="ARBA00022801"/>
    </source>
</evidence>
<evidence type="ECO:0000256" key="6">
    <source>
        <dbReference type="SAM" id="MobiDB-lite"/>
    </source>
</evidence>
<evidence type="ECO:0000313" key="9">
    <source>
        <dbReference type="Proteomes" id="UP000315017"/>
    </source>
</evidence>
<proteinExistence type="inferred from homology"/>
<dbReference type="Pfam" id="PF13180">
    <property type="entry name" value="PDZ_2"/>
    <property type="match status" value="1"/>
</dbReference>
<dbReference type="Gene3D" id="3.30.750.44">
    <property type="match status" value="1"/>
</dbReference>
<dbReference type="SMART" id="SM00228">
    <property type="entry name" value="PDZ"/>
    <property type="match status" value="1"/>
</dbReference>
<keyword evidence="9" id="KW-1185">Reference proteome</keyword>
<dbReference type="Gene3D" id="2.30.42.10">
    <property type="match status" value="1"/>
</dbReference>
<dbReference type="InterPro" id="IPR004447">
    <property type="entry name" value="Peptidase_S41A"/>
</dbReference>
<dbReference type="FunFam" id="2.30.42.10:FF:000063">
    <property type="entry name" value="Peptidase, S41 family"/>
    <property type="match status" value="1"/>
</dbReference>
<name>A0A517YJH5_9BACT</name>
<comment type="similarity">
    <text evidence="1 5">Belongs to the peptidase S41A family.</text>
</comment>
<dbReference type="SMART" id="SM00245">
    <property type="entry name" value="TSPc"/>
    <property type="match status" value="1"/>
</dbReference>
<dbReference type="PROSITE" id="PS50106">
    <property type="entry name" value="PDZ"/>
    <property type="match status" value="1"/>
</dbReference>
<keyword evidence="2 5" id="KW-0645">Protease</keyword>
<dbReference type="GO" id="GO:0006508">
    <property type="term" value="P:proteolysis"/>
    <property type="evidence" value="ECO:0007669"/>
    <property type="project" value="UniProtKB-KW"/>
</dbReference>
<dbReference type="CDD" id="cd06782">
    <property type="entry name" value="cpPDZ_CPP-like"/>
    <property type="match status" value="1"/>
</dbReference>
<dbReference type="CDD" id="cd07560">
    <property type="entry name" value="Peptidase_S41_CPP"/>
    <property type="match status" value="1"/>
</dbReference>
<evidence type="ECO:0000256" key="4">
    <source>
        <dbReference type="ARBA" id="ARBA00022825"/>
    </source>
</evidence>
<dbReference type="InterPro" id="IPR036034">
    <property type="entry name" value="PDZ_sf"/>
</dbReference>
<dbReference type="InterPro" id="IPR001478">
    <property type="entry name" value="PDZ"/>
</dbReference>
<evidence type="ECO:0000256" key="2">
    <source>
        <dbReference type="ARBA" id="ARBA00022670"/>
    </source>
</evidence>
<dbReference type="InterPro" id="IPR005151">
    <property type="entry name" value="Tail-specific_protease"/>
</dbReference>
<dbReference type="EC" id="3.4.21.102" evidence="8"/>
<protein>
    <submittedName>
        <fullName evidence="8">Carboxy-terminal processing protease CtpB</fullName>
        <ecNumber evidence="8">3.4.21.102</ecNumber>
    </submittedName>
</protein>
<keyword evidence="3 5" id="KW-0378">Hydrolase</keyword>
<gene>
    <name evidence="8" type="primary">ctpB_2</name>
    <name evidence="8" type="ORF">ETAA8_55000</name>
</gene>
<evidence type="ECO:0000259" key="7">
    <source>
        <dbReference type="PROSITE" id="PS50106"/>
    </source>
</evidence>
<dbReference type="Pfam" id="PF22694">
    <property type="entry name" value="CtpB_N-like"/>
    <property type="match status" value="1"/>
</dbReference>
<dbReference type="RefSeq" id="WP_202921287.1">
    <property type="nucleotide sequence ID" value="NZ_CP036274.1"/>
</dbReference>
<sequence>MPLPACSLRPRSWIVLFLAIGILPLGSLADQVHGQEAPAKPAEKKESVPEKKPPQDTLDYELLRLFTDSLDQVERNYVKEIDRRELLEAAIKGMLTKLDPYSSYIPPNDLEKFRSSVENEFGGIGITVSVESGELTIISPIFRTPAFNAGLRGGDVIMEIEGQPTKGITLDEAVKRMKGKIGTPVKIKVKHVSEDRVAELEVKRELIRVDSVIGDHREADFTWNYFLDGDKKIAYIRITNFARHTADDLRQVLGDLTKAEMKGLILDLRFNPGGLLSTGIEVCDLFVDEGKIVSTAGRNAPERVWKAKKEGTFGDVPMVVLVNHYSASASEIVAACLQDHNRATVIGERSWGKGSVQNIVELESGKSALKLTTAGYLRPSGKNIHRHEGDKDEDEWGVKPNEGFEVKTSKDEDTRWLEDRRERDMIRAPKAAEGDAKPSEAFVDKTLEKAREFLVEKAAKIVADKQAAAK</sequence>
<dbReference type="EMBL" id="CP036274">
    <property type="protein sequence ID" value="QDU30372.1"/>
    <property type="molecule type" value="Genomic_DNA"/>
</dbReference>
<organism evidence="8 9">
    <name type="scientific">Anatilimnocola aggregata</name>
    <dbReference type="NCBI Taxonomy" id="2528021"/>
    <lineage>
        <taxon>Bacteria</taxon>
        <taxon>Pseudomonadati</taxon>
        <taxon>Planctomycetota</taxon>
        <taxon>Planctomycetia</taxon>
        <taxon>Pirellulales</taxon>
        <taxon>Pirellulaceae</taxon>
        <taxon>Anatilimnocola</taxon>
    </lineage>
</organism>
<dbReference type="NCBIfam" id="TIGR00225">
    <property type="entry name" value="prc"/>
    <property type="match status" value="1"/>
</dbReference>
<feature type="compositionally biased region" description="Basic and acidic residues" evidence="6">
    <location>
        <begin position="41"/>
        <end position="54"/>
    </location>
</feature>
<dbReference type="Pfam" id="PF03572">
    <property type="entry name" value="Peptidase_S41"/>
    <property type="match status" value="1"/>
</dbReference>
<dbReference type="PANTHER" id="PTHR32060:SF30">
    <property type="entry name" value="CARBOXY-TERMINAL PROCESSING PROTEASE CTPA"/>
    <property type="match status" value="1"/>
</dbReference>
<accession>A0A517YJH5</accession>
<dbReference type="InterPro" id="IPR029045">
    <property type="entry name" value="ClpP/crotonase-like_dom_sf"/>
</dbReference>
<dbReference type="SUPFAM" id="SSF50156">
    <property type="entry name" value="PDZ domain-like"/>
    <property type="match status" value="1"/>
</dbReference>
<dbReference type="Gene3D" id="3.90.226.10">
    <property type="entry name" value="2-enoyl-CoA Hydratase, Chain A, domain 1"/>
    <property type="match status" value="1"/>
</dbReference>
<dbReference type="GO" id="GO:0004252">
    <property type="term" value="F:serine-type endopeptidase activity"/>
    <property type="evidence" value="ECO:0007669"/>
    <property type="project" value="UniProtKB-EC"/>
</dbReference>
<dbReference type="Proteomes" id="UP000315017">
    <property type="component" value="Chromosome"/>
</dbReference>
<feature type="region of interest" description="Disordered" evidence="6">
    <location>
        <begin position="381"/>
        <end position="439"/>
    </location>
</feature>
<feature type="compositionally biased region" description="Basic and acidic residues" evidence="6">
    <location>
        <begin position="402"/>
        <end position="439"/>
    </location>
</feature>
<evidence type="ECO:0000313" key="8">
    <source>
        <dbReference type="EMBL" id="QDU30372.1"/>
    </source>
</evidence>
<dbReference type="PANTHER" id="PTHR32060">
    <property type="entry name" value="TAIL-SPECIFIC PROTEASE"/>
    <property type="match status" value="1"/>
</dbReference>
<evidence type="ECO:0000256" key="5">
    <source>
        <dbReference type="RuleBase" id="RU004404"/>
    </source>
</evidence>
<keyword evidence="4 5" id="KW-0720">Serine protease</keyword>
<dbReference type="SUPFAM" id="SSF52096">
    <property type="entry name" value="ClpP/crotonase"/>
    <property type="match status" value="1"/>
</dbReference>
<reference evidence="8 9" key="1">
    <citation type="submission" date="2019-02" db="EMBL/GenBank/DDBJ databases">
        <title>Deep-cultivation of Planctomycetes and their phenomic and genomic characterization uncovers novel biology.</title>
        <authorList>
            <person name="Wiegand S."/>
            <person name="Jogler M."/>
            <person name="Boedeker C."/>
            <person name="Pinto D."/>
            <person name="Vollmers J."/>
            <person name="Rivas-Marin E."/>
            <person name="Kohn T."/>
            <person name="Peeters S.H."/>
            <person name="Heuer A."/>
            <person name="Rast P."/>
            <person name="Oberbeckmann S."/>
            <person name="Bunk B."/>
            <person name="Jeske O."/>
            <person name="Meyerdierks A."/>
            <person name="Storesund J.E."/>
            <person name="Kallscheuer N."/>
            <person name="Luecker S."/>
            <person name="Lage O.M."/>
            <person name="Pohl T."/>
            <person name="Merkel B.J."/>
            <person name="Hornburger P."/>
            <person name="Mueller R.-W."/>
            <person name="Bruemmer F."/>
            <person name="Labrenz M."/>
            <person name="Spormann A.M."/>
            <person name="Op den Camp H."/>
            <person name="Overmann J."/>
            <person name="Amann R."/>
            <person name="Jetten M.S.M."/>
            <person name="Mascher T."/>
            <person name="Medema M.H."/>
            <person name="Devos D.P."/>
            <person name="Kaster A.-K."/>
            <person name="Ovreas L."/>
            <person name="Rohde M."/>
            <person name="Galperin M.Y."/>
            <person name="Jogler C."/>
        </authorList>
    </citation>
    <scope>NUCLEOTIDE SEQUENCE [LARGE SCALE GENOMIC DNA]</scope>
    <source>
        <strain evidence="8 9">ETA_A8</strain>
    </source>
</reference>
<evidence type="ECO:0000256" key="1">
    <source>
        <dbReference type="ARBA" id="ARBA00009179"/>
    </source>
</evidence>
<feature type="region of interest" description="Disordered" evidence="6">
    <location>
        <begin position="34"/>
        <end position="55"/>
    </location>
</feature>
<dbReference type="AlphaFoldDB" id="A0A517YJH5"/>
<dbReference type="GO" id="GO:0007165">
    <property type="term" value="P:signal transduction"/>
    <property type="evidence" value="ECO:0007669"/>
    <property type="project" value="TreeGrafter"/>
</dbReference>
<feature type="domain" description="PDZ" evidence="7">
    <location>
        <begin position="122"/>
        <end position="178"/>
    </location>
</feature>
<dbReference type="GO" id="GO:0030288">
    <property type="term" value="C:outer membrane-bounded periplasmic space"/>
    <property type="evidence" value="ECO:0007669"/>
    <property type="project" value="TreeGrafter"/>
</dbReference>
<dbReference type="KEGG" id="aagg:ETAA8_55000"/>
<dbReference type="InterPro" id="IPR055210">
    <property type="entry name" value="CtpA/B_N"/>
</dbReference>